<comment type="caution">
    <text evidence="1">The sequence shown here is derived from an EMBL/GenBank/DDBJ whole genome shotgun (WGS) entry which is preliminary data.</text>
</comment>
<keyword evidence="2" id="KW-1185">Reference proteome</keyword>
<reference evidence="2" key="1">
    <citation type="journal article" date="2015" name="PLoS Genet.">
        <title>Genome Sequence and Transcriptome Analyses of Chrysochromulina tobin: Metabolic Tools for Enhanced Algal Fitness in the Prominent Order Prymnesiales (Haptophyceae).</title>
        <authorList>
            <person name="Hovde B.T."/>
            <person name="Deodato C.R."/>
            <person name="Hunsperger H.M."/>
            <person name="Ryken S.A."/>
            <person name="Yost W."/>
            <person name="Jha R.K."/>
            <person name="Patterson J."/>
            <person name="Monnat R.J. Jr."/>
            <person name="Barlow S.B."/>
            <person name="Starkenburg S.R."/>
            <person name="Cattolico R.A."/>
        </authorList>
    </citation>
    <scope>NUCLEOTIDE SEQUENCE</scope>
    <source>
        <strain evidence="2">CCMP291</strain>
    </source>
</reference>
<dbReference type="EMBL" id="JWZX01001312">
    <property type="protein sequence ID" value="KOO34155.1"/>
    <property type="molecule type" value="Genomic_DNA"/>
</dbReference>
<accession>A0A0M0K5Q8</accession>
<sequence length="132" mass="14631">MLHLGKYKLVCDKNGEGWAYLWAWAATSNATSLTIDDLDGAKELEEEDEDEDEGLDDQLLDDLDAVIVSGGKTVDEIKAMHVLEKKKHAEVCNKNRSISAQSVNELATKMGCPSDYTTKLSKLGWIFLQLQA</sequence>
<proteinExistence type="predicted"/>
<organism evidence="1 2">
    <name type="scientific">Chrysochromulina tobinii</name>
    <dbReference type="NCBI Taxonomy" id="1460289"/>
    <lineage>
        <taxon>Eukaryota</taxon>
        <taxon>Haptista</taxon>
        <taxon>Haptophyta</taxon>
        <taxon>Prymnesiophyceae</taxon>
        <taxon>Prymnesiales</taxon>
        <taxon>Chrysochromulinaceae</taxon>
        <taxon>Chrysochromulina</taxon>
    </lineage>
</organism>
<protein>
    <submittedName>
        <fullName evidence="1">Uncharacterized protein</fullName>
    </submittedName>
</protein>
<gene>
    <name evidence="1" type="ORF">Ctob_016492</name>
</gene>
<name>A0A0M0K5Q8_9EUKA</name>
<dbReference type="AlphaFoldDB" id="A0A0M0K5Q8"/>
<evidence type="ECO:0000313" key="1">
    <source>
        <dbReference type="EMBL" id="KOO34155.1"/>
    </source>
</evidence>
<dbReference type="Proteomes" id="UP000037460">
    <property type="component" value="Unassembled WGS sequence"/>
</dbReference>
<evidence type="ECO:0000313" key="2">
    <source>
        <dbReference type="Proteomes" id="UP000037460"/>
    </source>
</evidence>